<reference evidence="2 3" key="1">
    <citation type="submission" date="2020-08" db="EMBL/GenBank/DDBJ databases">
        <title>Genomic Encyclopedia of Type Strains, Phase IV (KMG-IV): sequencing the most valuable type-strain genomes for metagenomic binning, comparative biology and taxonomic classification.</title>
        <authorList>
            <person name="Goeker M."/>
        </authorList>
    </citation>
    <scope>NUCLEOTIDE SEQUENCE [LARGE SCALE GENOMIC DNA]</scope>
    <source>
        <strain evidence="2 3">DSM 103679</strain>
    </source>
</reference>
<keyword evidence="3" id="KW-1185">Reference proteome</keyword>
<evidence type="ECO:0000313" key="3">
    <source>
        <dbReference type="Proteomes" id="UP000578697"/>
    </source>
</evidence>
<keyword evidence="1" id="KW-0732">Signal</keyword>
<evidence type="ECO:0000313" key="2">
    <source>
        <dbReference type="EMBL" id="MBB5219532.1"/>
    </source>
</evidence>
<evidence type="ECO:0008006" key="4">
    <source>
        <dbReference type="Google" id="ProtNLM"/>
    </source>
</evidence>
<sequence>MKIRFVKRIFEAAVLSAVLSGFFSCASTSVNLRDYKRTAIVSVYGNSMIPWYSNNIRGSAEPEYTEGIISGAINRAVNEGDPEVYLAGKRAENAAAALEQALLSNGVDVVSPSSFPDCKVYVKPDGAEKKSASKYSGRGYRVLDSASKKYRTDLVEKTSCDSMLFANFKFEKMQKSGAVWLRVTLSVCLTDAQGKAVYRNKYTAVSDQSVESGRGERYDHEGLCALADSTVLKAVNLFMQDSMDSADVLEVFEPLPEKKVYDDATMAKLEAARLMLKDGVSPEQIAKWQDLPLELVKELAEE</sequence>
<protein>
    <recommendedName>
        <fullName evidence="4">Lipoprotein</fullName>
    </recommendedName>
</protein>
<organism evidence="2 3">
    <name type="scientific">Treponema rectale</name>
    <dbReference type="NCBI Taxonomy" id="744512"/>
    <lineage>
        <taxon>Bacteria</taxon>
        <taxon>Pseudomonadati</taxon>
        <taxon>Spirochaetota</taxon>
        <taxon>Spirochaetia</taxon>
        <taxon>Spirochaetales</taxon>
        <taxon>Treponemataceae</taxon>
        <taxon>Treponema</taxon>
    </lineage>
</organism>
<dbReference type="EMBL" id="JACHFR010000003">
    <property type="protein sequence ID" value="MBB5219532.1"/>
    <property type="molecule type" value="Genomic_DNA"/>
</dbReference>
<name>A0A840SJI7_9SPIR</name>
<dbReference type="RefSeq" id="WP_184652959.1">
    <property type="nucleotide sequence ID" value="NZ_JACHFR010000003.1"/>
</dbReference>
<accession>A0A840SJI7</accession>
<feature type="signal peptide" evidence="1">
    <location>
        <begin position="1"/>
        <end position="26"/>
    </location>
</feature>
<feature type="chain" id="PRO_5032399238" description="Lipoprotein" evidence="1">
    <location>
        <begin position="27"/>
        <end position="302"/>
    </location>
</feature>
<dbReference type="PROSITE" id="PS51257">
    <property type="entry name" value="PROKAR_LIPOPROTEIN"/>
    <property type="match status" value="1"/>
</dbReference>
<gene>
    <name evidence="2" type="ORF">HNP77_001914</name>
</gene>
<dbReference type="AlphaFoldDB" id="A0A840SJI7"/>
<comment type="caution">
    <text evidence="2">The sequence shown here is derived from an EMBL/GenBank/DDBJ whole genome shotgun (WGS) entry which is preliminary data.</text>
</comment>
<evidence type="ECO:0000256" key="1">
    <source>
        <dbReference type="SAM" id="SignalP"/>
    </source>
</evidence>
<dbReference type="Proteomes" id="UP000578697">
    <property type="component" value="Unassembled WGS sequence"/>
</dbReference>
<proteinExistence type="predicted"/>